<protein>
    <submittedName>
        <fullName evidence="2">Uncharacterized protein</fullName>
    </submittedName>
</protein>
<feature type="region of interest" description="Disordered" evidence="1">
    <location>
        <begin position="78"/>
        <end position="137"/>
    </location>
</feature>
<dbReference type="AlphaFoldDB" id="A0A8E2E547"/>
<dbReference type="Proteomes" id="UP000250266">
    <property type="component" value="Unassembled WGS sequence"/>
</dbReference>
<feature type="compositionally biased region" description="Polar residues" evidence="1">
    <location>
        <begin position="32"/>
        <end position="41"/>
    </location>
</feature>
<gene>
    <name evidence="2" type="ORF">K432DRAFT_384592</name>
</gene>
<accession>A0A8E2E547</accession>
<dbReference type="EMBL" id="KV745118">
    <property type="protein sequence ID" value="OCK77556.1"/>
    <property type="molecule type" value="Genomic_DNA"/>
</dbReference>
<feature type="compositionally biased region" description="Basic residues" evidence="1">
    <location>
        <begin position="16"/>
        <end position="25"/>
    </location>
</feature>
<organism evidence="2 3">
    <name type="scientific">Lepidopterella palustris CBS 459.81</name>
    <dbReference type="NCBI Taxonomy" id="1314670"/>
    <lineage>
        <taxon>Eukaryota</taxon>
        <taxon>Fungi</taxon>
        <taxon>Dikarya</taxon>
        <taxon>Ascomycota</taxon>
        <taxon>Pezizomycotina</taxon>
        <taxon>Dothideomycetes</taxon>
        <taxon>Pleosporomycetidae</taxon>
        <taxon>Mytilinidiales</taxon>
        <taxon>Argynnaceae</taxon>
        <taxon>Lepidopterella</taxon>
    </lineage>
</organism>
<keyword evidence="3" id="KW-1185">Reference proteome</keyword>
<proteinExistence type="predicted"/>
<reference evidence="2 3" key="1">
    <citation type="journal article" date="2016" name="Nat. Commun.">
        <title>Ectomycorrhizal ecology is imprinted in the genome of the dominant symbiotic fungus Cenococcum geophilum.</title>
        <authorList>
            <consortium name="DOE Joint Genome Institute"/>
            <person name="Peter M."/>
            <person name="Kohler A."/>
            <person name="Ohm R.A."/>
            <person name="Kuo A."/>
            <person name="Krutzmann J."/>
            <person name="Morin E."/>
            <person name="Arend M."/>
            <person name="Barry K.W."/>
            <person name="Binder M."/>
            <person name="Choi C."/>
            <person name="Clum A."/>
            <person name="Copeland A."/>
            <person name="Grisel N."/>
            <person name="Haridas S."/>
            <person name="Kipfer T."/>
            <person name="LaButti K."/>
            <person name="Lindquist E."/>
            <person name="Lipzen A."/>
            <person name="Maire R."/>
            <person name="Meier B."/>
            <person name="Mihaltcheva S."/>
            <person name="Molinier V."/>
            <person name="Murat C."/>
            <person name="Poggeler S."/>
            <person name="Quandt C.A."/>
            <person name="Sperisen C."/>
            <person name="Tritt A."/>
            <person name="Tisserant E."/>
            <person name="Crous P.W."/>
            <person name="Henrissat B."/>
            <person name="Nehls U."/>
            <person name="Egli S."/>
            <person name="Spatafora J.W."/>
            <person name="Grigoriev I.V."/>
            <person name="Martin F.M."/>
        </authorList>
    </citation>
    <scope>NUCLEOTIDE SEQUENCE [LARGE SCALE GENOMIC DNA]</scope>
    <source>
        <strain evidence="2 3">CBS 459.81</strain>
    </source>
</reference>
<feature type="compositionally biased region" description="Low complexity" evidence="1">
    <location>
        <begin position="122"/>
        <end position="137"/>
    </location>
</feature>
<evidence type="ECO:0000313" key="3">
    <source>
        <dbReference type="Proteomes" id="UP000250266"/>
    </source>
</evidence>
<feature type="compositionally biased region" description="Polar residues" evidence="1">
    <location>
        <begin position="111"/>
        <end position="121"/>
    </location>
</feature>
<feature type="region of interest" description="Disordered" evidence="1">
    <location>
        <begin position="16"/>
        <end position="41"/>
    </location>
</feature>
<evidence type="ECO:0000313" key="2">
    <source>
        <dbReference type="EMBL" id="OCK77556.1"/>
    </source>
</evidence>
<evidence type="ECO:0000256" key="1">
    <source>
        <dbReference type="SAM" id="MobiDB-lite"/>
    </source>
</evidence>
<sequence>MKASFLESKSRFPKHIVKKRWKSNRQHPEPISSRNNGPWTVITNTKTYLSKPPESTSPFPSPPLFYYPLSYLPTPPIPMPSDPTLAPNIFSIPDALPLSNPPPCSDHHPQQRSQHASLTPNSSSRRPPWPSFRSGEC</sequence>
<name>A0A8E2E547_9PEZI</name>